<dbReference type="SUPFAM" id="SSF53850">
    <property type="entry name" value="Periplasmic binding protein-like II"/>
    <property type="match status" value="1"/>
</dbReference>
<feature type="chain" id="PRO_5020670277" evidence="2">
    <location>
        <begin position="23"/>
        <end position="320"/>
    </location>
</feature>
<dbReference type="RefSeq" id="WP_165972448.1">
    <property type="nucleotide sequence ID" value="NZ_JBHRVM010000001.1"/>
</dbReference>
<dbReference type="PANTHER" id="PTHR42928:SF5">
    <property type="entry name" value="BLR1237 PROTEIN"/>
    <property type="match status" value="1"/>
</dbReference>
<dbReference type="InterPro" id="IPR005064">
    <property type="entry name" value="BUG"/>
</dbReference>
<dbReference type="Gene3D" id="3.40.190.10">
    <property type="entry name" value="Periplasmic binding protein-like II"/>
    <property type="match status" value="1"/>
</dbReference>
<dbReference type="Pfam" id="PF03401">
    <property type="entry name" value="TctC"/>
    <property type="match status" value="1"/>
</dbReference>
<dbReference type="Gene3D" id="3.40.190.150">
    <property type="entry name" value="Bordetella uptake gene, domain 1"/>
    <property type="match status" value="1"/>
</dbReference>
<dbReference type="InterPro" id="IPR042100">
    <property type="entry name" value="Bug_dom1"/>
</dbReference>
<dbReference type="PIRSF" id="PIRSF017082">
    <property type="entry name" value="YflP"/>
    <property type="match status" value="1"/>
</dbReference>
<evidence type="ECO:0000313" key="3">
    <source>
        <dbReference type="EMBL" id="TCV02597.1"/>
    </source>
</evidence>
<evidence type="ECO:0000256" key="1">
    <source>
        <dbReference type="ARBA" id="ARBA00006987"/>
    </source>
</evidence>
<gene>
    <name evidence="3" type="ORF">EV686_10151</name>
</gene>
<name>A0A4R3VBE4_9BURK</name>
<comment type="similarity">
    <text evidence="1">Belongs to the UPF0065 (bug) family.</text>
</comment>
<organism evidence="3 4">
    <name type="scientific">Paracandidimonas soli</name>
    <dbReference type="NCBI Taxonomy" id="1917182"/>
    <lineage>
        <taxon>Bacteria</taxon>
        <taxon>Pseudomonadati</taxon>
        <taxon>Pseudomonadota</taxon>
        <taxon>Betaproteobacteria</taxon>
        <taxon>Burkholderiales</taxon>
        <taxon>Alcaligenaceae</taxon>
        <taxon>Paracandidimonas</taxon>
    </lineage>
</organism>
<comment type="caution">
    <text evidence="3">The sequence shown here is derived from an EMBL/GenBank/DDBJ whole genome shotgun (WGS) entry which is preliminary data.</text>
</comment>
<dbReference type="AlphaFoldDB" id="A0A4R3VBE4"/>
<dbReference type="CDD" id="cd13578">
    <property type="entry name" value="PBP2_Bug27"/>
    <property type="match status" value="1"/>
</dbReference>
<sequence>MKKTTLLKMAAVFLSTTAIAHAQYPDQPIRIIAPFAAGGSVDIVARMVGDPLGKALGTPVVVENKSGASGMIGTQQVASAKPDGYTLLANSSIHVIVPSLYPKITYDALNDLQPVSQITLVPLVLVASPSAPFKDVKEMIAWGKQQASGMSYASAGNGSTPHLAGEMLGEATGVSVVHVPYKGSGAAMLDVMGNQVPVMFDALTAVMSHIQGGKLKALAVASPQRVPTLPDVPTFAELGYPQFDLSTWHGIWAPKNTPKEIVDKLSGELARISHEPDMRKRIEDLGGQPVGNSPEEFDAFARSEHKKWGDMIKRFNVVLE</sequence>
<dbReference type="Proteomes" id="UP000294692">
    <property type="component" value="Unassembled WGS sequence"/>
</dbReference>
<feature type="signal peptide" evidence="2">
    <location>
        <begin position="1"/>
        <end position="22"/>
    </location>
</feature>
<keyword evidence="3" id="KW-0675">Receptor</keyword>
<evidence type="ECO:0000313" key="4">
    <source>
        <dbReference type="Proteomes" id="UP000294692"/>
    </source>
</evidence>
<proteinExistence type="inferred from homology"/>
<evidence type="ECO:0000256" key="2">
    <source>
        <dbReference type="SAM" id="SignalP"/>
    </source>
</evidence>
<keyword evidence="4" id="KW-1185">Reference proteome</keyword>
<dbReference type="PANTHER" id="PTHR42928">
    <property type="entry name" value="TRICARBOXYLATE-BINDING PROTEIN"/>
    <property type="match status" value="1"/>
</dbReference>
<dbReference type="EMBL" id="SMBX01000001">
    <property type="protein sequence ID" value="TCV02597.1"/>
    <property type="molecule type" value="Genomic_DNA"/>
</dbReference>
<reference evidence="3 4" key="1">
    <citation type="submission" date="2019-03" db="EMBL/GenBank/DDBJ databases">
        <title>Genomic Encyclopedia of Type Strains, Phase IV (KMG-IV): sequencing the most valuable type-strain genomes for metagenomic binning, comparative biology and taxonomic classification.</title>
        <authorList>
            <person name="Goeker M."/>
        </authorList>
    </citation>
    <scope>NUCLEOTIDE SEQUENCE [LARGE SCALE GENOMIC DNA]</scope>
    <source>
        <strain evidence="3 4">DSM 100048</strain>
    </source>
</reference>
<keyword evidence="2" id="KW-0732">Signal</keyword>
<protein>
    <submittedName>
        <fullName evidence="3">Tripartite-type tricarboxylate transporter receptor subunit TctC</fullName>
    </submittedName>
</protein>
<accession>A0A4R3VBE4</accession>